<dbReference type="GO" id="GO:0005643">
    <property type="term" value="C:nuclear pore"/>
    <property type="evidence" value="ECO:0007669"/>
    <property type="project" value="TreeGrafter"/>
</dbReference>
<evidence type="ECO:0000313" key="21">
    <source>
        <dbReference type="Proteomes" id="UP000310708"/>
    </source>
</evidence>
<dbReference type="InterPro" id="IPR045546">
    <property type="entry name" value="Exportin-T_C"/>
</dbReference>
<comment type="caution">
    <text evidence="15">The sequence shown here is derived from an EMBL/GenBank/DDBJ whole genome shotgun (WGS) entry which is preliminary data.</text>
</comment>
<dbReference type="EMBL" id="SPRV01000021">
    <property type="protein sequence ID" value="TIC66322.1"/>
    <property type="molecule type" value="Genomic_DNA"/>
</dbReference>
<dbReference type="GO" id="GO:0016363">
    <property type="term" value="C:nuclear matrix"/>
    <property type="evidence" value="ECO:0007669"/>
    <property type="project" value="TreeGrafter"/>
</dbReference>
<dbReference type="PANTHER" id="PTHR15952">
    <property type="entry name" value="EXPORTIN-T/LOS1"/>
    <property type="match status" value="1"/>
</dbReference>
<evidence type="ECO:0000256" key="7">
    <source>
        <dbReference type="ARBA" id="ARBA00022884"/>
    </source>
</evidence>
<dbReference type="GO" id="GO:0071528">
    <property type="term" value="P:tRNA re-export from nucleus"/>
    <property type="evidence" value="ECO:0007669"/>
    <property type="project" value="UniProtKB-UniRule"/>
</dbReference>
<dbReference type="Proteomes" id="UP000307169">
    <property type="component" value="Unassembled WGS sequence"/>
</dbReference>
<dbReference type="GO" id="GO:0031267">
    <property type="term" value="F:small GTPase binding"/>
    <property type="evidence" value="ECO:0007669"/>
    <property type="project" value="InterPro"/>
</dbReference>
<sequence>MSIAATTVPPQLIEAIKCASPTENNNIQLRQEALTFLEQVKNNASETWKYCLGLFLTNTVGTEARIWVLSVVDVLISNHFHTLTNDDIFAIQEALFEYVSREYVQGGPEADLSFLRNRLAHTLTLFTIQTYDKTHPNIIIDFLSLIKQGNSLNQRTTPLVLHILDEINLELSDSIMRAARDWSSERHIRDGHIRDAIRSKDAPTIIENLLNIVRELTVMYANGGSDLWSLKAIEESLALSINVFAGWSHWVDISLSFTPQSLELFYQSLQHPSTQVKVATNGYFCKILQKGIQDVTAKLEVIRIVNVSEVIGQIEQASRDDTSDDNILFRESCAKLVNVAGLEILKLCDEPTQAMIMQNRSGANLGTPETRSQALVYLAQLQPVFLRYLADPSNSPSLAVHSFLSTLISFYKKKKKSDAMAFSSMPIREFFSQLLPIVMTKMQWNDEVEWGFGGLGEDADDERHELYEIRRVLRSTFDSVCQLDQELWISTVVSLINQTLTQCTTTGPESVPWYQAELVLYIVFLFAEATQSGNSVQAFVQITEEERQSAKKDAVNFKIKYEEKPYTPLGQLVQTVIDSGIANHPHPAVNLQYFEMIVRYVDILYARKELVEPILSAFVGQRGIHNSALNVKARNFYLFQRFTLLARKYIPMNLIPKVLESITDLLAISVEVIPAEQPDEDVLTKSVNTMGLFQYQLNLYEAIGSIVAKLSEVPSDQIAYLNQLIQPLLASIQQSLQQSNQIESVLNVHHTILAIGHIAKGLPEPTSVQHVTSIDQPPPNYSEPFVQSTQAMFVVLDQMSQFKVIRDASRFTFAQIVSSTGVAILNHVPTFVNGLLGRLEMNELSDFLVFLNMLVHKLRSTIFSILNSIIQPILDRVFTFLSVQVDGTDDELNKAEMERSYLNFIGTILSAGLQGVLISDENRDRFMQILESICQFAQGSSPPTQRIAFNDISKVVFCYGTLEQVQNDLKVQSTQNIIQINPTPIPLAGFEEFIYQQFIKLAFEVPAKSTFNLKDGQTNVVLGEIALLLRQTYLSRGEELLNFLRTVYLPSIGCPDNISFELTKHISTDEPKIFKKAFTEFIKASKSA</sequence>
<evidence type="ECO:0000256" key="2">
    <source>
        <dbReference type="ARBA" id="ARBA00009466"/>
    </source>
</evidence>
<dbReference type="GO" id="GO:0005737">
    <property type="term" value="C:cytoplasm"/>
    <property type="evidence" value="ECO:0007669"/>
    <property type="project" value="UniProtKB-SubCell"/>
</dbReference>
<dbReference type="InterPro" id="IPR013598">
    <property type="entry name" value="Exportin-1/Importin-b-like"/>
</dbReference>
<name>A0A4T0SS81_9BASI</name>
<evidence type="ECO:0000313" key="16">
    <source>
        <dbReference type="EMBL" id="TIC66322.1"/>
    </source>
</evidence>
<evidence type="ECO:0000313" key="13">
    <source>
        <dbReference type="EMBL" id="TIC00728.1"/>
    </source>
</evidence>
<protein>
    <recommendedName>
        <fullName evidence="3 9">Exportin-T</fullName>
    </recommendedName>
    <alternativeName>
        <fullName evidence="9">Exportin(tRNA)</fullName>
    </alternativeName>
    <alternativeName>
        <fullName evidence="9">tRNA exportin</fullName>
    </alternativeName>
</protein>
<organism evidence="15 21">
    <name type="scientific">Wallemia mellicola</name>
    <dbReference type="NCBI Taxonomy" id="1708541"/>
    <lineage>
        <taxon>Eukaryota</taxon>
        <taxon>Fungi</taxon>
        <taxon>Dikarya</taxon>
        <taxon>Basidiomycota</taxon>
        <taxon>Wallemiomycotina</taxon>
        <taxon>Wallemiomycetes</taxon>
        <taxon>Wallemiales</taxon>
        <taxon>Wallemiaceae</taxon>
        <taxon>Wallemia</taxon>
    </lineage>
</organism>
<dbReference type="Gene3D" id="1.25.10.10">
    <property type="entry name" value="Leucine-rich Repeat Variant"/>
    <property type="match status" value="1"/>
</dbReference>
<gene>
    <name evidence="15" type="ORF">E3Q01_02355</name>
    <name evidence="14" type="ORF">E3Q02_02349</name>
    <name evidence="16" type="ORF">E3Q03_02279</name>
    <name evidence="13" type="ORF">E3Q17_02122</name>
    <name evidence="12" type="ORF">E3Q22_02501</name>
</gene>
<evidence type="ECO:0000256" key="3">
    <source>
        <dbReference type="ARBA" id="ARBA00018928"/>
    </source>
</evidence>
<dbReference type="Proteomes" id="UP000310708">
    <property type="component" value="Unassembled WGS sequence"/>
</dbReference>
<comment type="function">
    <text evidence="9">tRNA nucleus export receptor which facilitates tRNA translocation across the nuclear pore complex.</text>
</comment>
<evidence type="ECO:0000256" key="1">
    <source>
        <dbReference type="ARBA" id="ARBA00004496"/>
    </source>
</evidence>
<evidence type="ECO:0000313" key="12">
    <source>
        <dbReference type="EMBL" id="TIB78711.1"/>
    </source>
</evidence>
<evidence type="ECO:0000313" key="19">
    <source>
        <dbReference type="Proteomes" id="UP000309601"/>
    </source>
</evidence>
<feature type="domain" description="Exportin-1/Importin-beta-like" evidence="10">
    <location>
        <begin position="113"/>
        <end position="276"/>
    </location>
</feature>
<dbReference type="Proteomes" id="UP000305362">
    <property type="component" value="Unassembled WGS sequence"/>
</dbReference>
<evidence type="ECO:0000256" key="9">
    <source>
        <dbReference type="RuleBase" id="RU366037"/>
    </source>
</evidence>
<evidence type="ECO:0000313" key="18">
    <source>
        <dbReference type="Proteomes" id="UP000307169"/>
    </source>
</evidence>
<evidence type="ECO:0000313" key="17">
    <source>
        <dbReference type="Proteomes" id="UP000305362"/>
    </source>
</evidence>
<evidence type="ECO:0000256" key="5">
    <source>
        <dbReference type="ARBA" id="ARBA00022490"/>
    </source>
</evidence>
<keyword evidence="8 9" id="KW-0539">Nucleus</keyword>
<keyword evidence="5 9" id="KW-0963">Cytoplasm</keyword>
<dbReference type="Proteomes" id="UP000310685">
    <property type="component" value="Unassembled WGS sequence"/>
</dbReference>
<evidence type="ECO:0000313" key="20">
    <source>
        <dbReference type="Proteomes" id="UP000310685"/>
    </source>
</evidence>
<evidence type="ECO:0000256" key="8">
    <source>
        <dbReference type="ARBA" id="ARBA00023242"/>
    </source>
</evidence>
<proteinExistence type="inferred from homology"/>
<dbReference type="EMBL" id="SPRH01000021">
    <property type="protein sequence ID" value="TIC00728.1"/>
    <property type="molecule type" value="Genomic_DNA"/>
</dbReference>
<comment type="subcellular location">
    <subcellularLocation>
        <location evidence="1 9">Cytoplasm</location>
    </subcellularLocation>
    <subcellularLocation>
        <location evidence="9">Nucleus</location>
    </subcellularLocation>
    <text evidence="9">Shuttles between the nucleus and the cytoplasm.</text>
</comment>
<keyword evidence="6 9" id="KW-0820">tRNA-binding</keyword>
<reference evidence="17 18" key="1">
    <citation type="submission" date="2019-03" db="EMBL/GenBank/DDBJ databases">
        <title>Sequencing 25 genomes of Wallemia mellicola.</title>
        <authorList>
            <person name="Gostincar C."/>
        </authorList>
    </citation>
    <scope>NUCLEOTIDE SEQUENCE [LARGE SCALE GENOMIC DNA]</scope>
    <source>
        <strain evidence="13 18">EXF-1262</strain>
        <strain evidence="14 19">EXF-1274</strain>
        <strain evidence="16 17">EXF-1277</strain>
        <strain evidence="12 20">EXF-6152</strain>
        <strain evidence="15 21">EXF-757</strain>
    </source>
</reference>
<evidence type="ECO:0000256" key="6">
    <source>
        <dbReference type="ARBA" id="ARBA00022555"/>
    </source>
</evidence>
<dbReference type="EMBL" id="SPRX01000026">
    <property type="protein sequence ID" value="TIC65175.1"/>
    <property type="molecule type" value="Genomic_DNA"/>
</dbReference>
<dbReference type="SUPFAM" id="SSF48371">
    <property type="entry name" value="ARM repeat"/>
    <property type="match status" value="1"/>
</dbReference>
<evidence type="ECO:0000259" key="10">
    <source>
        <dbReference type="Pfam" id="PF08389"/>
    </source>
</evidence>
<comment type="similarity">
    <text evidence="2 9">Belongs to the exportin family.</text>
</comment>
<dbReference type="EMBL" id="SPRC01000024">
    <property type="protein sequence ID" value="TIB78711.1"/>
    <property type="molecule type" value="Genomic_DNA"/>
</dbReference>
<dbReference type="OrthoDB" id="26399at2759"/>
<dbReference type="InterPro" id="IPR016024">
    <property type="entry name" value="ARM-type_fold"/>
</dbReference>
<dbReference type="Pfam" id="PF08389">
    <property type="entry name" value="Xpo1"/>
    <property type="match status" value="1"/>
</dbReference>
<dbReference type="Proteomes" id="UP000309601">
    <property type="component" value="Unassembled WGS sequence"/>
</dbReference>
<evidence type="ECO:0000313" key="15">
    <source>
        <dbReference type="EMBL" id="TIC65175.1"/>
    </source>
</evidence>
<evidence type="ECO:0000259" key="11">
    <source>
        <dbReference type="Pfam" id="PF19282"/>
    </source>
</evidence>
<dbReference type="InterPro" id="IPR040017">
    <property type="entry name" value="XPOT"/>
</dbReference>
<accession>A0A4T0SS81</accession>
<dbReference type="InterPro" id="IPR011989">
    <property type="entry name" value="ARM-like"/>
</dbReference>
<dbReference type="Pfam" id="PF19282">
    <property type="entry name" value="Exportin-T"/>
    <property type="match status" value="1"/>
</dbReference>
<feature type="domain" description="Exportin-T C-terminal" evidence="11">
    <location>
        <begin position="369"/>
        <end position="1084"/>
    </location>
</feature>
<dbReference type="GO" id="GO:0000049">
    <property type="term" value="F:tRNA binding"/>
    <property type="evidence" value="ECO:0007669"/>
    <property type="project" value="UniProtKB-UniRule"/>
</dbReference>
<keyword evidence="7 9" id="KW-0694">RNA-binding</keyword>
<dbReference type="PANTHER" id="PTHR15952:SF11">
    <property type="entry name" value="EXPORTIN-T"/>
    <property type="match status" value="1"/>
</dbReference>
<evidence type="ECO:0000256" key="4">
    <source>
        <dbReference type="ARBA" id="ARBA00022448"/>
    </source>
</evidence>
<dbReference type="EMBL" id="SPRW01000023">
    <property type="protein sequence ID" value="TIC65070.1"/>
    <property type="molecule type" value="Genomic_DNA"/>
</dbReference>
<keyword evidence="4 9" id="KW-0813">Transport</keyword>
<dbReference type="AlphaFoldDB" id="A0A4T0SS81"/>
<evidence type="ECO:0000313" key="14">
    <source>
        <dbReference type="EMBL" id="TIC65070.1"/>
    </source>
</evidence>